<dbReference type="CDD" id="cd06409">
    <property type="entry name" value="PB1_MUG70"/>
    <property type="match status" value="1"/>
</dbReference>
<keyword evidence="2" id="KW-0812">Transmembrane</keyword>
<sequence>MAEYEAKRAKMLKEYNDCINQRADELPIMKISYRISSSHDATMRITRGNDPLNLVVHNKFRLNTLGFSEWLEVHALASKTKSKSNDQLLKNLRSKFQWIISQAQKLDVPPPQELSTFGISANNKKRKRTSELIKEVVAKEDIVVDGMHKNLIPPLGVEGRRGLVIREPEAGIFYYNWNFELVFQRESKFHLATIPQLVGIWYMANTVMHKFWDSALNLDPPDDYDDSQSEMSMSAIMTSDGADGGRSYPSLGLGNSFDFKFEDLRGRVHRFTFGTENLSELVSAVTHRMGGNIDHSPQLVYDDDEGDRVLLTTDSDLVGAVNHARSAGQKVLRLHLDNSEFGQRKRESQLGTVMEERTTENPKSSHVQTGILASAAVIAGIACVVYLKRNIVGRSMKFLPFASGVLFVRLMT</sequence>
<comment type="caution">
    <text evidence="4">The sequence shown here is derived from an EMBL/GenBank/DDBJ whole genome shotgun (WGS) entry which is preliminary data.</text>
</comment>
<feature type="compositionally biased region" description="Basic and acidic residues" evidence="1">
    <location>
        <begin position="345"/>
        <end position="360"/>
    </location>
</feature>
<dbReference type="InterPro" id="IPR053793">
    <property type="entry name" value="PB1-like"/>
</dbReference>
<dbReference type="Proteomes" id="UP001151760">
    <property type="component" value="Unassembled WGS sequence"/>
</dbReference>
<evidence type="ECO:0000313" key="5">
    <source>
        <dbReference type="Proteomes" id="UP001151760"/>
    </source>
</evidence>
<reference evidence="4" key="1">
    <citation type="journal article" date="2022" name="Int. J. Mol. Sci.">
        <title>Draft Genome of Tanacetum Coccineum: Genomic Comparison of Closely Related Tanacetum-Family Plants.</title>
        <authorList>
            <person name="Yamashiro T."/>
            <person name="Shiraishi A."/>
            <person name="Nakayama K."/>
            <person name="Satake H."/>
        </authorList>
    </citation>
    <scope>NUCLEOTIDE SEQUENCE</scope>
</reference>
<dbReference type="PROSITE" id="PS51745">
    <property type="entry name" value="PB1"/>
    <property type="match status" value="1"/>
</dbReference>
<dbReference type="SUPFAM" id="SSF54277">
    <property type="entry name" value="CAD &amp; PB1 domains"/>
    <property type="match status" value="1"/>
</dbReference>
<gene>
    <name evidence="4" type="ORF">Tco_1094267</name>
</gene>
<dbReference type="SMART" id="SM00666">
    <property type="entry name" value="PB1"/>
    <property type="match status" value="1"/>
</dbReference>
<evidence type="ECO:0000259" key="3">
    <source>
        <dbReference type="PROSITE" id="PS51745"/>
    </source>
</evidence>
<name>A0ABQ5IGF4_9ASTR</name>
<proteinExistence type="predicted"/>
<evidence type="ECO:0000313" key="4">
    <source>
        <dbReference type="EMBL" id="GJT98749.1"/>
    </source>
</evidence>
<accession>A0ABQ5IGF4</accession>
<keyword evidence="2" id="KW-1133">Transmembrane helix</keyword>
<evidence type="ECO:0000256" key="2">
    <source>
        <dbReference type="SAM" id="Phobius"/>
    </source>
</evidence>
<evidence type="ECO:0000256" key="1">
    <source>
        <dbReference type="SAM" id="MobiDB-lite"/>
    </source>
</evidence>
<reference evidence="4" key="2">
    <citation type="submission" date="2022-01" db="EMBL/GenBank/DDBJ databases">
        <authorList>
            <person name="Yamashiro T."/>
            <person name="Shiraishi A."/>
            <person name="Satake H."/>
            <person name="Nakayama K."/>
        </authorList>
    </citation>
    <scope>NUCLEOTIDE SEQUENCE</scope>
</reference>
<feature type="region of interest" description="Disordered" evidence="1">
    <location>
        <begin position="345"/>
        <end position="365"/>
    </location>
</feature>
<organism evidence="4 5">
    <name type="scientific">Tanacetum coccineum</name>
    <dbReference type="NCBI Taxonomy" id="301880"/>
    <lineage>
        <taxon>Eukaryota</taxon>
        <taxon>Viridiplantae</taxon>
        <taxon>Streptophyta</taxon>
        <taxon>Embryophyta</taxon>
        <taxon>Tracheophyta</taxon>
        <taxon>Spermatophyta</taxon>
        <taxon>Magnoliopsida</taxon>
        <taxon>eudicotyledons</taxon>
        <taxon>Gunneridae</taxon>
        <taxon>Pentapetalae</taxon>
        <taxon>asterids</taxon>
        <taxon>campanulids</taxon>
        <taxon>Asterales</taxon>
        <taxon>Asteraceae</taxon>
        <taxon>Asteroideae</taxon>
        <taxon>Anthemideae</taxon>
        <taxon>Anthemidinae</taxon>
        <taxon>Tanacetum</taxon>
    </lineage>
</organism>
<protein>
    <submittedName>
        <fullName evidence="4">CBS domain-containing protein CBSCBSPB3-like protein</fullName>
    </submittedName>
</protein>
<keyword evidence="5" id="KW-1185">Reference proteome</keyword>
<dbReference type="InterPro" id="IPR000270">
    <property type="entry name" value="PB1_dom"/>
</dbReference>
<dbReference type="EMBL" id="BQNB010020705">
    <property type="protein sequence ID" value="GJT98749.1"/>
    <property type="molecule type" value="Genomic_DNA"/>
</dbReference>
<dbReference type="Pfam" id="PF00564">
    <property type="entry name" value="PB1"/>
    <property type="match status" value="1"/>
</dbReference>
<feature type="domain" description="PB1" evidence="3">
    <location>
        <begin position="254"/>
        <end position="339"/>
    </location>
</feature>
<keyword evidence="2" id="KW-0472">Membrane</keyword>
<feature type="transmembrane region" description="Helical" evidence="2">
    <location>
        <begin position="367"/>
        <end position="387"/>
    </location>
</feature>